<gene>
    <name evidence="2" type="ORF">ACA1_264530</name>
</gene>
<evidence type="ECO:0000259" key="1">
    <source>
        <dbReference type="PROSITE" id="PS51186"/>
    </source>
</evidence>
<evidence type="ECO:0000313" key="3">
    <source>
        <dbReference type="Proteomes" id="UP000011083"/>
    </source>
</evidence>
<dbReference type="Pfam" id="PF00583">
    <property type="entry name" value="Acetyltransf_1"/>
    <property type="match status" value="1"/>
</dbReference>
<keyword evidence="2" id="KW-0808">Transferase</keyword>
<reference evidence="2 3" key="1">
    <citation type="journal article" date="2013" name="Genome Biol.">
        <title>Genome of Acanthamoeba castellanii highlights extensive lateral gene transfer and early evolution of tyrosine kinase signaling.</title>
        <authorList>
            <person name="Clarke M."/>
            <person name="Lohan A.J."/>
            <person name="Liu B."/>
            <person name="Lagkouvardos I."/>
            <person name="Roy S."/>
            <person name="Zafar N."/>
            <person name="Bertelli C."/>
            <person name="Schilde C."/>
            <person name="Kianianmomeni A."/>
            <person name="Burglin T.R."/>
            <person name="Frech C."/>
            <person name="Turcotte B."/>
            <person name="Kopec K.O."/>
            <person name="Synnott J.M."/>
            <person name="Choo C."/>
            <person name="Paponov I."/>
            <person name="Finkler A."/>
            <person name="Soon Heng Tan C."/>
            <person name="Hutchins A.P."/>
            <person name="Weinmeier T."/>
            <person name="Rattei T."/>
            <person name="Chu J.S."/>
            <person name="Gimenez G."/>
            <person name="Irimia M."/>
            <person name="Rigden D.J."/>
            <person name="Fitzpatrick D.A."/>
            <person name="Lorenzo-Morales J."/>
            <person name="Bateman A."/>
            <person name="Chiu C.H."/>
            <person name="Tang P."/>
            <person name="Hegemann P."/>
            <person name="Fromm H."/>
            <person name="Raoult D."/>
            <person name="Greub G."/>
            <person name="Miranda-Saavedra D."/>
            <person name="Chen N."/>
            <person name="Nash P."/>
            <person name="Ginger M.L."/>
            <person name="Horn M."/>
            <person name="Schaap P."/>
            <person name="Caler L."/>
            <person name="Loftus B."/>
        </authorList>
    </citation>
    <scope>NUCLEOTIDE SEQUENCE [LARGE SCALE GENOMIC DNA]</scope>
    <source>
        <strain evidence="2 3">Neff</strain>
    </source>
</reference>
<dbReference type="EMBL" id="KB007933">
    <property type="protein sequence ID" value="ELR19279.1"/>
    <property type="molecule type" value="Genomic_DNA"/>
</dbReference>
<dbReference type="OrthoDB" id="5689at2759"/>
<dbReference type="SUPFAM" id="SSF55729">
    <property type="entry name" value="Acyl-CoA N-acyltransferases (Nat)"/>
    <property type="match status" value="1"/>
</dbReference>
<dbReference type="RefSeq" id="XP_004341364.1">
    <property type="nucleotide sequence ID" value="XM_004341316.1"/>
</dbReference>
<keyword evidence="3" id="KW-1185">Reference proteome</keyword>
<dbReference type="Proteomes" id="UP000011083">
    <property type="component" value="Unassembled WGS sequence"/>
</dbReference>
<proteinExistence type="predicted"/>
<accession>L8H198</accession>
<organism evidence="2 3">
    <name type="scientific">Acanthamoeba castellanii (strain ATCC 30010 / Neff)</name>
    <dbReference type="NCBI Taxonomy" id="1257118"/>
    <lineage>
        <taxon>Eukaryota</taxon>
        <taxon>Amoebozoa</taxon>
        <taxon>Discosea</taxon>
        <taxon>Longamoebia</taxon>
        <taxon>Centramoebida</taxon>
        <taxon>Acanthamoebidae</taxon>
        <taxon>Acanthamoeba</taxon>
    </lineage>
</organism>
<dbReference type="VEuPathDB" id="AmoebaDB:ACA1_264530"/>
<dbReference type="GO" id="GO:0016747">
    <property type="term" value="F:acyltransferase activity, transferring groups other than amino-acyl groups"/>
    <property type="evidence" value="ECO:0007669"/>
    <property type="project" value="InterPro"/>
</dbReference>
<dbReference type="Gene3D" id="3.40.630.30">
    <property type="match status" value="1"/>
</dbReference>
<dbReference type="OMA" id="ACCQLEH"/>
<protein>
    <submittedName>
        <fullName evidence="2">Acetyltransferase, GNAT family protein</fullName>
    </submittedName>
</protein>
<sequence length="219" mass="24171">MATATNISGGEGVVPAAVRTRLAEERDVPRLMQIVNWAYRGADPAATAEEAKEARPNRAWTTESHLVAGLRTTVDELRRLVASDPARAAFFVAEVATLDGKEKEEEKEQWDVAGCVLVEKADDGGHLGMFAVDPARQALGLGRRLMAEGEAHIWEVFGCEAIVLHVVSVRPELLAYYQRRGYVDTNQTEPFPTSVYKPLVPEGLHFRILKKYRTTATAQ</sequence>
<dbReference type="InterPro" id="IPR000182">
    <property type="entry name" value="GNAT_dom"/>
</dbReference>
<dbReference type="CDD" id="cd04301">
    <property type="entry name" value="NAT_SF"/>
    <property type="match status" value="1"/>
</dbReference>
<dbReference type="KEGG" id="acan:ACA1_264530"/>
<evidence type="ECO:0000313" key="2">
    <source>
        <dbReference type="EMBL" id="ELR19279.1"/>
    </source>
</evidence>
<dbReference type="STRING" id="1257118.L8H198"/>
<dbReference type="GeneID" id="14920056"/>
<dbReference type="AlphaFoldDB" id="L8H198"/>
<dbReference type="InterPro" id="IPR016181">
    <property type="entry name" value="Acyl_CoA_acyltransferase"/>
</dbReference>
<dbReference type="PROSITE" id="PS51186">
    <property type="entry name" value="GNAT"/>
    <property type="match status" value="1"/>
</dbReference>
<feature type="domain" description="N-acetyltransferase" evidence="1">
    <location>
        <begin position="18"/>
        <end position="213"/>
    </location>
</feature>
<name>L8H198_ACACF</name>